<gene>
    <name evidence="1" type="ORF">GCM10010994_32210</name>
</gene>
<evidence type="ECO:0000313" key="1">
    <source>
        <dbReference type="EMBL" id="GGC71274.1"/>
    </source>
</evidence>
<dbReference type="AlphaFoldDB" id="A0A916UF09"/>
<reference evidence="1" key="1">
    <citation type="journal article" date="2014" name="Int. J. Syst. Evol. Microbiol.">
        <title>Complete genome sequence of Corynebacterium casei LMG S-19264T (=DSM 44701T), isolated from a smear-ripened cheese.</title>
        <authorList>
            <consortium name="US DOE Joint Genome Institute (JGI-PGF)"/>
            <person name="Walter F."/>
            <person name="Albersmeier A."/>
            <person name="Kalinowski J."/>
            <person name="Ruckert C."/>
        </authorList>
    </citation>
    <scope>NUCLEOTIDE SEQUENCE</scope>
    <source>
        <strain evidence="1">CGMCC 1.12919</strain>
    </source>
</reference>
<proteinExistence type="predicted"/>
<name>A0A916UF09_9HYPH</name>
<evidence type="ECO:0000313" key="2">
    <source>
        <dbReference type="Proteomes" id="UP000637002"/>
    </source>
</evidence>
<dbReference type="Pfam" id="PF09998">
    <property type="entry name" value="DUF2239"/>
    <property type="match status" value="1"/>
</dbReference>
<dbReference type="Proteomes" id="UP000637002">
    <property type="component" value="Unassembled WGS sequence"/>
</dbReference>
<reference evidence="1" key="2">
    <citation type="submission" date="2020-09" db="EMBL/GenBank/DDBJ databases">
        <authorList>
            <person name="Sun Q."/>
            <person name="Zhou Y."/>
        </authorList>
    </citation>
    <scope>NUCLEOTIDE SEQUENCE</scope>
    <source>
        <strain evidence="1">CGMCC 1.12919</strain>
    </source>
</reference>
<sequence length="188" mass="20009">MDDEATVTAFAGERWLATGAPVDVALAVKHALEQDAHRPIAIFDDTTGGPVDFDLRGSDDDVRARLAPAAPPRPPGRPRLGVTAREVTLLPRHWEWLAAQPGGISVTLRKLVDSARAADGEAGRARRAQQAADRFMSATLGNQPGYEEASRALYAGDGPRFTALMAGWPQDLRAHAERLAAPAFIAAG</sequence>
<keyword evidence="2" id="KW-1185">Reference proteome</keyword>
<dbReference type="RefSeq" id="WP_188610185.1">
    <property type="nucleotide sequence ID" value="NZ_BMGG01000005.1"/>
</dbReference>
<dbReference type="EMBL" id="BMGG01000005">
    <property type="protein sequence ID" value="GGC71274.1"/>
    <property type="molecule type" value="Genomic_DNA"/>
</dbReference>
<accession>A0A916UF09</accession>
<organism evidence="1 2">
    <name type="scientific">Chelatococcus reniformis</name>
    <dbReference type="NCBI Taxonomy" id="1494448"/>
    <lineage>
        <taxon>Bacteria</taxon>
        <taxon>Pseudomonadati</taxon>
        <taxon>Pseudomonadota</taxon>
        <taxon>Alphaproteobacteria</taxon>
        <taxon>Hyphomicrobiales</taxon>
        <taxon>Chelatococcaceae</taxon>
        <taxon>Chelatococcus</taxon>
    </lineage>
</organism>
<evidence type="ECO:0008006" key="3">
    <source>
        <dbReference type="Google" id="ProtNLM"/>
    </source>
</evidence>
<comment type="caution">
    <text evidence="1">The sequence shown here is derived from an EMBL/GenBank/DDBJ whole genome shotgun (WGS) entry which is preliminary data.</text>
</comment>
<protein>
    <recommendedName>
        <fullName evidence="3">DUF2239 domain-containing protein</fullName>
    </recommendedName>
</protein>
<dbReference type="InterPro" id="IPR018715">
    <property type="entry name" value="DUF2239"/>
</dbReference>